<gene>
    <name evidence="1" type="ORF">TBC1_11772</name>
</gene>
<dbReference type="RefSeq" id="WP_062038751.1">
    <property type="nucleotide sequence ID" value="NZ_DF968182.1"/>
</dbReference>
<dbReference type="EMBL" id="DF968182">
    <property type="protein sequence ID" value="GAP42640.1"/>
    <property type="molecule type" value="Genomic_DNA"/>
</dbReference>
<dbReference type="Proteomes" id="UP000053091">
    <property type="component" value="Unassembled WGS sequence"/>
</dbReference>
<dbReference type="AlphaFoldDB" id="A0A0S7C0F8"/>
<evidence type="ECO:0000313" key="2">
    <source>
        <dbReference type="Proteomes" id="UP000053091"/>
    </source>
</evidence>
<evidence type="ECO:0000313" key="1">
    <source>
        <dbReference type="EMBL" id="GAP42640.1"/>
    </source>
</evidence>
<sequence length="220" mass="26229">MKKVTTLLFTILICTNLPAQQKGDTVRLWTIYPGYVITLENDTIHGFIKLNNYIDNQRKALFYNNPDDEEYAVRYKPKDIKAYKVGPRYYESFKFWPETAARGVHFFLRLIEGPVTYYKWYYESPEDSKKRIVVDEEKQKITKIDLSFSEEKLYTESICIKNGGEPEKLSTLNFKKTMSKYLEDYPELSAKVAGKQEGYRAWDIEKIIREYNEWYTKNHR</sequence>
<accession>A0A0S7C0F8</accession>
<protein>
    <submittedName>
        <fullName evidence="1">Uncharacterized protein</fullName>
    </submittedName>
</protein>
<name>A0A0S7C0F8_9BACT</name>
<reference evidence="1" key="1">
    <citation type="journal article" date="2015" name="Genome Announc.">
        <title>Draft Genome Sequence of Bacteroidales Strain TBC1, a Novel Isolate from a Methanogenic Wastewater Treatment System.</title>
        <authorList>
            <person name="Tourlousse D.M."/>
            <person name="Matsuura N."/>
            <person name="Sun L."/>
            <person name="Toyonaga M."/>
            <person name="Kuroda K."/>
            <person name="Ohashi A."/>
            <person name="Cruz R."/>
            <person name="Yamaguchi T."/>
            <person name="Sekiguchi Y."/>
        </authorList>
    </citation>
    <scope>NUCLEOTIDE SEQUENCE [LARGE SCALE GENOMIC DNA]</scope>
    <source>
        <strain evidence="1">TBC1</strain>
    </source>
</reference>
<dbReference type="OrthoDB" id="815717at2"/>
<proteinExistence type="predicted"/>
<organism evidence="1">
    <name type="scientific">Lentimicrobium saccharophilum</name>
    <dbReference type="NCBI Taxonomy" id="1678841"/>
    <lineage>
        <taxon>Bacteria</taxon>
        <taxon>Pseudomonadati</taxon>
        <taxon>Bacteroidota</taxon>
        <taxon>Bacteroidia</taxon>
        <taxon>Bacteroidales</taxon>
        <taxon>Lentimicrobiaceae</taxon>
        <taxon>Lentimicrobium</taxon>
    </lineage>
</organism>
<keyword evidence="2" id="KW-1185">Reference proteome</keyword>